<keyword evidence="2" id="KW-1185">Reference proteome</keyword>
<evidence type="ECO:0000313" key="1">
    <source>
        <dbReference type="EMBL" id="KAK7352878.1"/>
    </source>
</evidence>
<accession>A0AAN9R3S0</accession>
<dbReference type="Proteomes" id="UP001374584">
    <property type="component" value="Unassembled WGS sequence"/>
</dbReference>
<gene>
    <name evidence="1" type="ORF">VNO80_18308</name>
</gene>
<organism evidence="1 2">
    <name type="scientific">Phaseolus coccineus</name>
    <name type="common">Scarlet runner bean</name>
    <name type="synonym">Phaseolus multiflorus</name>
    <dbReference type="NCBI Taxonomy" id="3886"/>
    <lineage>
        <taxon>Eukaryota</taxon>
        <taxon>Viridiplantae</taxon>
        <taxon>Streptophyta</taxon>
        <taxon>Embryophyta</taxon>
        <taxon>Tracheophyta</taxon>
        <taxon>Spermatophyta</taxon>
        <taxon>Magnoliopsida</taxon>
        <taxon>eudicotyledons</taxon>
        <taxon>Gunneridae</taxon>
        <taxon>Pentapetalae</taxon>
        <taxon>rosids</taxon>
        <taxon>fabids</taxon>
        <taxon>Fabales</taxon>
        <taxon>Fabaceae</taxon>
        <taxon>Papilionoideae</taxon>
        <taxon>50 kb inversion clade</taxon>
        <taxon>NPAAA clade</taxon>
        <taxon>indigoferoid/millettioid clade</taxon>
        <taxon>Phaseoleae</taxon>
        <taxon>Phaseolus</taxon>
    </lineage>
</organism>
<proteinExistence type="predicted"/>
<sequence>MKLPVTSDFKFGHKCGTYSHSGSLIYCDLPFFCFFLYRSFSLFLYHRDSHTHRSHHQPCPFSFRLSNHPVTPFLCFSKLINHSMSLLSLSPPN</sequence>
<comment type="caution">
    <text evidence="1">The sequence shown here is derived from an EMBL/GenBank/DDBJ whole genome shotgun (WGS) entry which is preliminary data.</text>
</comment>
<dbReference type="AlphaFoldDB" id="A0AAN9R3S0"/>
<evidence type="ECO:0000313" key="2">
    <source>
        <dbReference type="Proteomes" id="UP001374584"/>
    </source>
</evidence>
<protein>
    <submittedName>
        <fullName evidence="1">Uncharacterized protein</fullName>
    </submittedName>
</protein>
<name>A0AAN9R3S0_PHACN</name>
<dbReference type="EMBL" id="JAYMYR010000007">
    <property type="protein sequence ID" value="KAK7352878.1"/>
    <property type="molecule type" value="Genomic_DNA"/>
</dbReference>
<reference evidence="1 2" key="1">
    <citation type="submission" date="2024-01" db="EMBL/GenBank/DDBJ databases">
        <title>The genomes of 5 underutilized Papilionoideae crops provide insights into root nodulation and disease resistanc.</title>
        <authorList>
            <person name="Jiang F."/>
        </authorList>
    </citation>
    <scope>NUCLEOTIDE SEQUENCE [LARGE SCALE GENOMIC DNA]</scope>
    <source>
        <strain evidence="1">JINMINGXINNONG_FW02</strain>
        <tissue evidence="1">Leaves</tissue>
    </source>
</reference>